<dbReference type="AlphaFoldDB" id="A0A5K1JZG5"/>
<dbReference type="EC" id="2.7.4.1" evidence="1"/>
<evidence type="ECO:0000313" key="1">
    <source>
        <dbReference type="EMBL" id="VWO98044.1"/>
    </source>
</evidence>
<dbReference type="EMBL" id="LR726693">
    <property type="protein sequence ID" value="VWO98044.1"/>
    <property type="molecule type" value="Genomic_DNA"/>
</dbReference>
<keyword evidence="1" id="KW-0418">Kinase</keyword>
<dbReference type="GO" id="GO:0008976">
    <property type="term" value="F:polyphosphate kinase activity"/>
    <property type="evidence" value="ECO:0007669"/>
    <property type="project" value="UniProtKB-EC"/>
</dbReference>
<sequence>MTSAGSADSSHTAVRRPLPPLPEDIIAQVCDEIFATPLYQYSLSRTLPGLPGPYSIHLHFLHGIPLVSKLWWKPATRCLYEHIIIRQVEQIPLLVRTLTSKDAGLDFGTLVRRITLYECIVYPDSDNVDEDVQTIFERCVAVEELSFKSHPDCKDVISEDDKVTISENGANPLWICPNIIFPALGARGPTMLRKLSLVTLRHLKWPEKATTALYNLMLASPRIATLSIQNMELPTDLVSPVLEYLEELTLRLQPYATPPGPRELWTWGFPNLRSLTLLNAIELPTIILKNLGSTLTHLHLCYPITCQALQSALLSELCPVLEHLVLCPRLFTPERLSTAFLVSPESGPPFRRLRYLDVWLRSNAYRRTWGADKATAFVAHARSSFAPALEAVRGLVLLSSSSVPTPEELPTVCHPSALGGPEDTRVVCVCDVPMLQTAWCVRPVDDWWLSR</sequence>
<dbReference type="InterPro" id="IPR032675">
    <property type="entry name" value="LRR_dom_sf"/>
</dbReference>
<reference evidence="1" key="1">
    <citation type="submission" date="2019-10" db="EMBL/GenBank/DDBJ databases">
        <authorList>
            <person name="Nor Muhammad N."/>
        </authorList>
    </citation>
    <scope>NUCLEOTIDE SEQUENCE</scope>
</reference>
<keyword evidence="1" id="KW-0808">Transferase</keyword>
<protein>
    <submittedName>
        <fullName evidence="1">Polyphosphate kinase (Polyphosphoric acid kinase))</fullName>
        <ecNumber evidence="1">2.7.4.1</ecNumber>
    </submittedName>
</protein>
<proteinExistence type="predicted"/>
<dbReference type="Gene3D" id="3.80.10.10">
    <property type="entry name" value="Ribonuclease Inhibitor"/>
    <property type="match status" value="1"/>
</dbReference>
<organism evidence="1">
    <name type="scientific">Ganoderma boninense</name>
    <dbReference type="NCBI Taxonomy" id="34458"/>
    <lineage>
        <taxon>Eukaryota</taxon>
        <taxon>Fungi</taxon>
        <taxon>Dikarya</taxon>
        <taxon>Basidiomycota</taxon>
        <taxon>Agaricomycotina</taxon>
        <taxon>Agaricomycetes</taxon>
        <taxon>Polyporales</taxon>
        <taxon>Polyporaceae</taxon>
        <taxon>Ganoderma</taxon>
    </lineage>
</organism>
<dbReference type="SUPFAM" id="SSF52047">
    <property type="entry name" value="RNI-like"/>
    <property type="match status" value="1"/>
</dbReference>
<gene>
    <name evidence="1" type="primary">B4EY92</name>
</gene>
<name>A0A5K1JZG5_9APHY</name>
<accession>A0A5K1JZG5</accession>